<dbReference type="GO" id="GO:0006189">
    <property type="term" value="P:'de novo' IMP biosynthetic process"/>
    <property type="evidence" value="ECO:0007669"/>
    <property type="project" value="UniProtKB-UniPathway"/>
</dbReference>
<reference evidence="13" key="2">
    <citation type="journal article" date="2010" name="Stand. Genomic Sci.">
        <title>Complete genome sequence of Vulcanisaeta distributa type strain (IC-017T).</title>
        <authorList>
            <person name="Mavromatis K."/>
            <person name="Sikorski J."/>
            <person name="Pabst E."/>
            <person name="Teshima H."/>
            <person name="Lapidus A."/>
            <person name="Lucas S."/>
            <person name="Nolan M."/>
            <person name="Glavina Del Rio T."/>
            <person name="Cheng J."/>
            <person name="Bruce D."/>
            <person name="Goodwin L."/>
            <person name="Pitluck S."/>
            <person name="Liolios K."/>
            <person name="Ivanova N."/>
            <person name="Mikhailova N."/>
            <person name="Pati A."/>
            <person name="Chen A."/>
            <person name="Palaniappan K."/>
            <person name="Land M."/>
            <person name="Hauser L."/>
            <person name="Chang Y."/>
            <person name="Jeffries C."/>
            <person name="Rohde M."/>
            <person name="Spring S."/>
            <person name="Goker M."/>
            <person name="Wirth R."/>
            <person name="Woyke T."/>
            <person name="Bristow J."/>
            <person name="Eisen J."/>
            <person name="Markowitz V."/>
            <person name="Hugenholtz P."/>
            <person name="Klenk H."/>
            <person name="Kyrpides N."/>
        </authorList>
    </citation>
    <scope>NUCLEOTIDE SEQUENCE [LARGE SCALE GENOMIC DNA]</scope>
    <source>
        <strain evidence="13">DSM 14429 / JCM 11212 / NBRC 100878 / IC-017</strain>
    </source>
</reference>
<comment type="pathway">
    <text evidence="1">Purine metabolism; IMP biosynthesis via de novo pathway; N(1)-(5-phospho-D-ribosyl)glycinamide from 5-phospho-alpha-D-ribose 1-diphosphate: step 2/2.</text>
</comment>
<evidence type="ECO:0000256" key="7">
    <source>
        <dbReference type="ARBA" id="ARBA00038345"/>
    </source>
</evidence>
<dbReference type="eggNOG" id="arCOG04415">
    <property type="taxonomic scope" value="Archaea"/>
</dbReference>
<dbReference type="Gene3D" id="3.30.470.20">
    <property type="entry name" value="ATP-grasp fold, B domain"/>
    <property type="match status" value="1"/>
</dbReference>
<dbReference type="AlphaFoldDB" id="E1QUX3"/>
<dbReference type="SUPFAM" id="SSF52440">
    <property type="entry name" value="PreATP-grasp domain"/>
    <property type="match status" value="1"/>
</dbReference>
<evidence type="ECO:0000313" key="12">
    <source>
        <dbReference type="EMBL" id="ADN49976.1"/>
    </source>
</evidence>
<evidence type="ECO:0000256" key="6">
    <source>
        <dbReference type="ARBA" id="ARBA00022840"/>
    </source>
</evidence>
<proteinExistence type="inferred from homology"/>
<dbReference type="EC" id="6.3.4.13" evidence="2"/>
<evidence type="ECO:0000256" key="8">
    <source>
        <dbReference type="ARBA" id="ARBA00042242"/>
    </source>
</evidence>
<evidence type="ECO:0000256" key="5">
    <source>
        <dbReference type="ARBA" id="ARBA00022755"/>
    </source>
</evidence>
<dbReference type="SMART" id="SM01210">
    <property type="entry name" value="GARS_C"/>
    <property type="match status" value="1"/>
</dbReference>
<accession>E1QUX3</accession>
<keyword evidence="6 10" id="KW-0067">ATP-binding</keyword>
<dbReference type="GeneID" id="9751499"/>
<dbReference type="GO" id="GO:0009113">
    <property type="term" value="P:purine nucleobase biosynthetic process"/>
    <property type="evidence" value="ECO:0007669"/>
    <property type="project" value="InterPro"/>
</dbReference>
<reference evidence="12 13" key="1">
    <citation type="journal article" date="2010" name="Stand. Genomic Sci.">
        <title>Complete genome sequence of Vulcanisaeta distributa type strain (IC-017).</title>
        <authorList>
            <person name="Mavromatis K."/>
            <person name="Sikorski J."/>
            <person name="Pabst E."/>
            <person name="Teshima H."/>
            <person name="Lapidus A."/>
            <person name="Lucas S."/>
            <person name="Nolan M."/>
            <person name="Glavina Del Rio T."/>
            <person name="Cheng J.F."/>
            <person name="Bruce D."/>
            <person name="Goodwin L."/>
            <person name="Pitluck S."/>
            <person name="Liolios K."/>
            <person name="Ivanova N."/>
            <person name="Mikhailova N."/>
            <person name="Pati A."/>
            <person name="Chen A."/>
            <person name="Palaniappan K."/>
            <person name="Land M."/>
            <person name="Hauser L."/>
            <person name="Chang Y.J."/>
            <person name="Jeffries C.D."/>
            <person name="Rohde M."/>
            <person name="Spring S."/>
            <person name="Goker M."/>
            <person name="Wirth R."/>
            <person name="Woyke T."/>
            <person name="Bristow J."/>
            <person name="Eisen J.A."/>
            <person name="Markowitz V."/>
            <person name="Hugenholtz P."/>
            <person name="Klenk H.P."/>
            <person name="Kyrpides N.C."/>
        </authorList>
    </citation>
    <scope>NUCLEOTIDE SEQUENCE [LARGE SCALE GENOMIC DNA]</scope>
    <source>
        <strain evidence="13">DSM 14429 / JCM 11212 / NBRC 100878 / IC-017</strain>
    </source>
</reference>
<keyword evidence="5" id="KW-0658">Purine biosynthesis</keyword>
<dbReference type="OrthoDB" id="146558at2157"/>
<dbReference type="Pfam" id="PF01071">
    <property type="entry name" value="GARS_A"/>
    <property type="match status" value="1"/>
</dbReference>
<dbReference type="InterPro" id="IPR020560">
    <property type="entry name" value="PRibGlycinamide_synth_C-dom"/>
</dbReference>
<dbReference type="SMART" id="SM01209">
    <property type="entry name" value="GARS_A"/>
    <property type="match status" value="1"/>
</dbReference>
<evidence type="ECO:0000256" key="9">
    <source>
        <dbReference type="ARBA" id="ARBA00042864"/>
    </source>
</evidence>
<evidence type="ECO:0000256" key="2">
    <source>
        <dbReference type="ARBA" id="ARBA00013255"/>
    </source>
</evidence>
<name>E1QUX3_VULDI</name>
<evidence type="ECO:0000313" key="13">
    <source>
        <dbReference type="Proteomes" id="UP000006681"/>
    </source>
</evidence>
<dbReference type="Gene3D" id="3.90.600.10">
    <property type="entry name" value="Phosphoribosylglycinamide synthetase, C-terminal domain"/>
    <property type="match status" value="1"/>
</dbReference>
<evidence type="ECO:0000256" key="4">
    <source>
        <dbReference type="ARBA" id="ARBA00022741"/>
    </source>
</evidence>
<dbReference type="InterPro" id="IPR011761">
    <property type="entry name" value="ATP-grasp"/>
</dbReference>
<dbReference type="GO" id="GO:0005524">
    <property type="term" value="F:ATP binding"/>
    <property type="evidence" value="ECO:0007669"/>
    <property type="project" value="UniProtKB-UniRule"/>
</dbReference>
<dbReference type="STRING" id="572478.Vdis_0579"/>
<dbReference type="Gene3D" id="3.40.50.20">
    <property type="match status" value="1"/>
</dbReference>
<dbReference type="InterPro" id="IPR037123">
    <property type="entry name" value="PRibGlycinamide_synth_C_sf"/>
</dbReference>
<dbReference type="SUPFAM" id="SSF51246">
    <property type="entry name" value="Rudiment single hybrid motif"/>
    <property type="match status" value="1"/>
</dbReference>
<dbReference type="RefSeq" id="WP_013335701.1">
    <property type="nucleotide sequence ID" value="NC_014537.1"/>
</dbReference>
<dbReference type="GO" id="GO:0046872">
    <property type="term" value="F:metal ion binding"/>
    <property type="evidence" value="ECO:0007669"/>
    <property type="project" value="InterPro"/>
</dbReference>
<dbReference type="PANTHER" id="PTHR43472:SF1">
    <property type="entry name" value="PHOSPHORIBOSYLAMINE--GLYCINE LIGASE, CHLOROPLASTIC"/>
    <property type="match status" value="1"/>
</dbReference>
<dbReference type="InterPro" id="IPR000115">
    <property type="entry name" value="PRibGlycinamide_synth"/>
</dbReference>
<dbReference type="Proteomes" id="UP000006681">
    <property type="component" value="Chromosome"/>
</dbReference>
<comment type="similarity">
    <text evidence="7">Belongs to the GARS family.</text>
</comment>
<dbReference type="InterPro" id="IPR016185">
    <property type="entry name" value="PreATP-grasp_dom_sf"/>
</dbReference>
<dbReference type="SUPFAM" id="SSF56059">
    <property type="entry name" value="Glutathione synthetase ATP-binding domain-like"/>
    <property type="match status" value="1"/>
</dbReference>
<evidence type="ECO:0000259" key="11">
    <source>
        <dbReference type="PROSITE" id="PS50975"/>
    </source>
</evidence>
<keyword evidence="3 12" id="KW-0436">Ligase</keyword>
<protein>
    <recommendedName>
        <fullName evidence="2">phosphoribosylamine--glycine ligase</fullName>
        <ecNumber evidence="2">6.3.4.13</ecNumber>
    </recommendedName>
    <alternativeName>
        <fullName evidence="8">Glycinamide ribonucleotide synthetase</fullName>
    </alternativeName>
    <alternativeName>
        <fullName evidence="9">Phosphoribosylglycinamide synthetase</fullName>
    </alternativeName>
</protein>
<gene>
    <name evidence="12" type="ordered locus">Vdis_0579</name>
</gene>
<dbReference type="InterPro" id="IPR020561">
    <property type="entry name" value="PRibGlycinamid_synth_ATP-grasp"/>
</dbReference>
<dbReference type="KEGG" id="vdi:Vdis_0579"/>
<dbReference type="HOGENOM" id="CLU_027420_3_0_2"/>
<dbReference type="EMBL" id="CP002100">
    <property type="protein sequence ID" value="ADN49976.1"/>
    <property type="molecule type" value="Genomic_DNA"/>
</dbReference>
<dbReference type="InterPro" id="IPR011054">
    <property type="entry name" value="Rudment_hybrid_motif"/>
</dbReference>
<evidence type="ECO:0000256" key="1">
    <source>
        <dbReference type="ARBA" id="ARBA00005174"/>
    </source>
</evidence>
<sequence>MIRSKVLIVGDGAREHALAVRLSLSVHEPRVSALVAHENPGIKRVVERTGGELVRSRLDPSGLVKAIDRVNPDIVVIGPEEPQFAGVADKAIELGIPTFGVPRSLAIIEQSKAFARALMWRHRIPGRIAFRAFRDIDEALRYVSNAGSVAIKPARQSGGKGVRVFWDRQAYLKDGVNKAKMSQVIAASSDVKAYGDIDDLIVVEEAVTGVEYTVQVISDGRSIIALPPIQDHPHVFDHDIGPECGGMGAIVGPGPSLPFITQEEYEESIEIVRKTLDALQHEVGLRYVGVLSGQFMLTTYGPTLIEYYSRFGDPEVLNALAMLDGDLLEIIEAAVEGKLSSVKYSFKEGVVAISKAVAPLGYPHNRDLARGRSITIDMGEIGRLGCEVYFGSVTEEGGTYRTLGSRAVEVLAVGNTYEETHERVENCIANIKSPDWQLIHRRDIGSRELLERRMREAERVRTVYRWRRSHGLGRVRIDWVPGGEVTIYDYT</sequence>
<dbReference type="PANTHER" id="PTHR43472">
    <property type="entry name" value="PHOSPHORIBOSYLAMINE--GLYCINE LIGASE"/>
    <property type="match status" value="1"/>
</dbReference>
<evidence type="ECO:0000256" key="3">
    <source>
        <dbReference type="ARBA" id="ARBA00022598"/>
    </source>
</evidence>
<dbReference type="Pfam" id="PF02843">
    <property type="entry name" value="GARS_C"/>
    <property type="match status" value="1"/>
</dbReference>
<keyword evidence="13" id="KW-1185">Reference proteome</keyword>
<dbReference type="PROSITE" id="PS50975">
    <property type="entry name" value="ATP_GRASP"/>
    <property type="match status" value="1"/>
</dbReference>
<dbReference type="InterPro" id="IPR020562">
    <property type="entry name" value="PRibGlycinamide_synth_N"/>
</dbReference>
<evidence type="ECO:0000256" key="10">
    <source>
        <dbReference type="PROSITE-ProRule" id="PRU00409"/>
    </source>
</evidence>
<keyword evidence="4 10" id="KW-0547">Nucleotide-binding</keyword>
<dbReference type="NCBIfam" id="TIGR00877">
    <property type="entry name" value="purD"/>
    <property type="match status" value="1"/>
</dbReference>
<dbReference type="UniPathway" id="UPA00074">
    <property type="reaction ID" value="UER00125"/>
</dbReference>
<dbReference type="GO" id="GO:0004637">
    <property type="term" value="F:phosphoribosylamine-glycine ligase activity"/>
    <property type="evidence" value="ECO:0007669"/>
    <property type="project" value="UniProtKB-EC"/>
</dbReference>
<dbReference type="Pfam" id="PF02844">
    <property type="entry name" value="GARS_N"/>
    <property type="match status" value="1"/>
</dbReference>
<feature type="domain" description="ATP-grasp" evidence="11">
    <location>
        <begin position="116"/>
        <end position="336"/>
    </location>
</feature>
<organism evidence="12 13">
    <name type="scientific">Vulcanisaeta distributa (strain DSM 14429 / JCM 11212 / NBRC 100878 / IC-017)</name>
    <dbReference type="NCBI Taxonomy" id="572478"/>
    <lineage>
        <taxon>Archaea</taxon>
        <taxon>Thermoproteota</taxon>
        <taxon>Thermoprotei</taxon>
        <taxon>Thermoproteales</taxon>
        <taxon>Thermoproteaceae</taxon>
        <taxon>Vulcanisaeta</taxon>
    </lineage>
</organism>